<dbReference type="AlphaFoldDB" id="A0A7X3LS98"/>
<dbReference type="Proteomes" id="UP000433101">
    <property type="component" value="Unassembled WGS sequence"/>
</dbReference>
<protein>
    <recommendedName>
        <fullName evidence="3">HAD family hydrolase</fullName>
    </recommendedName>
</protein>
<dbReference type="EMBL" id="WUMV01000002">
    <property type="protein sequence ID" value="MXN64151.1"/>
    <property type="molecule type" value="Genomic_DNA"/>
</dbReference>
<name>A0A7X3LS98_9HYPH</name>
<sequence length="229" mass="25065">MPEPTTVDPHALAQIAGLPRTDRPLIICDVDEVVLHFISHLEIFMGKQGYRFTDHRYRLNGNIVGTDGTALPKDAVRALLTGFFDAHTANQRPVDGAAQALATLSNRADIVLLTNLPGRHNKPVRENLLANHGIRFPLVTNSGPKGGAVSALAAGRRQPVVFIDDSPTNLRSVQSSYARATLIQFIADERFFASADPIEGIHLKTNDWRHTCTYIERLLGSKGSISELL</sequence>
<reference evidence="1 2" key="1">
    <citation type="submission" date="2019-12" db="EMBL/GenBank/DDBJ databases">
        <authorList>
            <person name="Li M."/>
        </authorList>
    </citation>
    <scope>NUCLEOTIDE SEQUENCE [LARGE SCALE GENOMIC DNA]</scope>
    <source>
        <strain evidence="1 2">GBMRC 2046</strain>
    </source>
</reference>
<dbReference type="RefSeq" id="WP_160774404.1">
    <property type="nucleotide sequence ID" value="NZ_WUMV01000002.1"/>
</dbReference>
<organism evidence="1 2">
    <name type="scientific">Stappia sediminis</name>
    <dbReference type="NCBI Taxonomy" id="2692190"/>
    <lineage>
        <taxon>Bacteria</taxon>
        <taxon>Pseudomonadati</taxon>
        <taxon>Pseudomonadota</taxon>
        <taxon>Alphaproteobacteria</taxon>
        <taxon>Hyphomicrobiales</taxon>
        <taxon>Stappiaceae</taxon>
        <taxon>Stappia</taxon>
    </lineage>
</organism>
<dbReference type="InterPro" id="IPR036412">
    <property type="entry name" value="HAD-like_sf"/>
</dbReference>
<evidence type="ECO:0008006" key="3">
    <source>
        <dbReference type="Google" id="ProtNLM"/>
    </source>
</evidence>
<accession>A0A7X3LS98</accession>
<comment type="caution">
    <text evidence="1">The sequence shown here is derived from an EMBL/GenBank/DDBJ whole genome shotgun (WGS) entry which is preliminary data.</text>
</comment>
<gene>
    <name evidence="1" type="ORF">GR183_04490</name>
</gene>
<evidence type="ECO:0000313" key="2">
    <source>
        <dbReference type="Proteomes" id="UP000433101"/>
    </source>
</evidence>
<keyword evidence="2" id="KW-1185">Reference proteome</keyword>
<dbReference type="SUPFAM" id="SSF56784">
    <property type="entry name" value="HAD-like"/>
    <property type="match status" value="1"/>
</dbReference>
<evidence type="ECO:0000313" key="1">
    <source>
        <dbReference type="EMBL" id="MXN64151.1"/>
    </source>
</evidence>
<proteinExistence type="predicted"/>